<dbReference type="Gene3D" id="3.10.310.30">
    <property type="match status" value="1"/>
</dbReference>
<dbReference type="PANTHER" id="PTHR30255">
    <property type="entry name" value="SINGLE-STRANDED-DNA-SPECIFIC EXONUCLEASE RECJ"/>
    <property type="match status" value="1"/>
</dbReference>
<evidence type="ECO:0000313" key="9">
    <source>
        <dbReference type="EMBL" id="EGC03134.1"/>
    </source>
</evidence>
<dbReference type="InterPro" id="IPR003156">
    <property type="entry name" value="DHHA1_dom"/>
</dbReference>
<dbReference type="eggNOG" id="COG0608">
    <property type="taxonomic scope" value="Bacteria"/>
</dbReference>
<evidence type="ECO:0000313" key="10">
    <source>
        <dbReference type="Proteomes" id="UP000004259"/>
    </source>
</evidence>
<dbReference type="InterPro" id="IPR038763">
    <property type="entry name" value="DHH_sf"/>
</dbReference>
<keyword evidence="4 9" id="KW-0378">Hydrolase</keyword>
<dbReference type="InterPro" id="IPR001667">
    <property type="entry name" value="DDH_dom"/>
</dbReference>
<keyword evidence="5 9" id="KW-0269">Exonuclease</keyword>
<reference evidence="9 10" key="1">
    <citation type="submission" date="2011-02" db="EMBL/GenBank/DDBJ databases">
        <authorList>
            <person name="Nelson K.E."/>
            <person name="Sutton G."/>
            <person name="Torralba M."/>
            <person name="Durkin S."/>
            <person name="Harkins D."/>
            <person name="Montgomery R."/>
            <person name="Ziemer C."/>
            <person name="Klaassens E."/>
            <person name="Ocuiv P."/>
            <person name="Morrison M."/>
        </authorList>
    </citation>
    <scope>NUCLEOTIDE SEQUENCE [LARGE SCALE GENOMIC DNA]</scope>
    <source>
        <strain evidence="9 10">8</strain>
    </source>
</reference>
<evidence type="ECO:0000256" key="4">
    <source>
        <dbReference type="ARBA" id="ARBA00022801"/>
    </source>
</evidence>
<feature type="domain" description="RecJ OB" evidence="8">
    <location>
        <begin position="471"/>
        <end position="575"/>
    </location>
</feature>
<evidence type="ECO:0000256" key="1">
    <source>
        <dbReference type="ARBA" id="ARBA00005915"/>
    </source>
</evidence>
<accession>E9SC09</accession>
<evidence type="ECO:0000256" key="2">
    <source>
        <dbReference type="ARBA" id="ARBA00019841"/>
    </source>
</evidence>
<dbReference type="Proteomes" id="UP000004259">
    <property type="component" value="Unassembled WGS sequence"/>
</dbReference>
<evidence type="ECO:0000256" key="3">
    <source>
        <dbReference type="ARBA" id="ARBA00022722"/>
    </source>
</evidence>
<dbReference type="AlphaFoldDB" id="E9SC09"/>
<dbReference type="SUPFAM" id="SSF64182">
    <property type="entry name" value="DHH phosphoesterases"/>
    <property type="match status" value="1"/>
</dbReference>
<dbReference type="Gene3D" id="3.90.1640.30">
    <property type="match status" value="1"/>
</dbReference>
<evidence type="ECO:0000259" key="6">
    <source>
        <dbReference type="Pfam" id="PF01368"/>
    </source>
</evidence>
<keyword evidence="10" id="KW-1185">Reference proteome</keyword>
<evidence type="ECO:0000259" key="8">
    <source>
        <dbReference type="Pfam" id="PF17768"/>
    </source>
</evidence>
<gene>
    <name evidence="9" type="primary">recJ</name>
    <name evidence="9" type="ORF">CUS_6825</name>
</gene>
<dbReference type="InterPro" id="IPR041122">
    <property type="entry name" value="RecJ_OB"/>
</dbReference>
<evidence type="ECO:0000259" key="7">
    <source>
        <dbReference type="Pfam" id="PF02272"/>
    </source>
</evidence>
<comment type="caution">
    <text evidence="9">The sequence shown here is derived from an EMBL/GenBank/DDBJ whole genome shotgun (WGS) entry which is preliminary data.</text>
</comment>
<feature type="domain" description="DHHA1" evidence="7">
    <location>
        <begin position="364"/>
        <end position="456"/>
    </location>
</feature>
<evidence type="ECO:0000256" key="5">
    <source>
        <dbReference type="ARBA" id="ARBA00022839"/>
    </source>
</evidence>
<dbReference type="Pfam" id="PF17768">
    <property type="entry name" value="RecJ_OB"/>
    <property type="match status" value="1"/>
</dbReference>
<proteinExistence type="inferred from homology"/>
<name>E9SC09_RUMAL</name>
<dbReference type="NCBIfam" id="TIGR00644">
    <property type="entry name" value="recJ"/>
    <property type="match status" value="1"/>
</dbReference>
<dbReference type="Pfam" id="PF01368">
    <property type="entry name" value="DHH"/>
    <property type="match status" value="1"/>
</dbReference>
<organism evidence="9 10">
    <name type="scientific">Ruminococcus albus 8</name>
    <dbReference type="NCBI Taxonomy" id="246199"/>
    <lineage>
        <taxon>Bacteria</taxon>
        <taxon>Bacillati</taxon>
        <taxon>Bacillota</taxon>
        <taxon>Clostridia</taxon>
        <taxon>Eubacteriales</taxon>
        <taxon>Oscillospiraceae</taxon>
        <taxon>Ruminococcus</taxon>
    </lineage>
</organism>
<dbReference type="Pfam" id="PF02272">
    <property type="entry name" value="DHHA1"/>
    <property type="match status" value="1"/>
</dbReference>
<dbReference type="GO" id="GO:0003676">
    <property type="term" value="F:nucleic acid binding"/>
    <property type="evidence" value="ECO:0007669"/>
    <property type="project" value="InterPro"/>
</dbReference>
<dbReference type="GO" id="GO:0006310">
    <property type="term" value="P:DNA recombination"/>
    <property type="evidence" value="ECO:0007669"/>
    <property type="project" value="InterPro"/>
</dbReference>
<keyword evidence="3" id="KW-0540">Nuclease</keyword>
<dbReference type="InterPro" id="IPR004610">
    <property type="entry name" value="RecJ"/>
</dbReference>
<comment type="similarity">
    <text evidence="1">Belongs to the RecJ family.</text>
</comment>
<dbReference type="GO" id="GO:0008409">
    <property type="term" value="F:5'-3' exonuclease activity"/>
    <property type="evidence" value="ECO:0007669"/>
    <property type="project" value="InterPro"/>
</dbReference>
<dbReference type="STRING" id="246199.CUS_6825"/>
<sequence>MKKTVFRGIIKRKYFKMGVVFMNRWRIGKADSSKVAEFDQKTDLNRLTLEVLSSRGYNDLDSIVEFFTEQELEDPFAIKDMDKAVETINAAVDAYELICIYGDYDCDGVTSTSILFSYLESTGANVMYYIPERDDGYGLNVKAVEELAEKGVKLIVTVDNGISAINEAERIYELDMKLVVTDHHQPGEELPKAEAVVDPHQTDCPSKFKDLCGAGVALKLCAALDGGNYEAVIEQYSDLCAIGTVADVVPLNGENRTLVKTGFRYLPNTEIIGLDMMLEKLNIDRGHIVSDHVGFRIGPVINASGRFGSPITAVKALLSEDDEDAESYVDTMITLNNMRKTSEQEILKDIREFIDSDPTVLEHRVIVLAGKGWHHGIIGIVASKIQDKYGKPTIIITDEGNGEARGSARSVKGLNMFLCVTYCKDLLTKFGGHECAAGFSLRSEDIEAFRQKVYEYSATLEKPAVRTLYADKVLMPADISVDMVKGLNVLEPLGEGNPRPLFAILGAKVTDIVGLKENAHTKFTFVYGGLRAQALMFGHDPTKLCFTKGDNVDMLVQLEINSFNNKESVSIKVEDIRLSGVKQERYIAAKDTYEKLMSGEELPVNFVKKIIPERNELIMVYKYLNAVRETSMDTLFMRLSSDSMNYCKLKIIIDIFKDKELISYEGSSMRIKLLPVSKKVDLEESDTLVKLRSMIGKVE</sequence>
<protein>
    <recommendedName>
        <fullName evidence="2">Single-stranded-DNA-specific exonuclease RecJ</fullName>
    </recommendedName>
</protein>
<feature type="domain" description="DDH" evidence="6">
    <location>
        <begin position="98"/>
        <end position="244"/>
    </location>
</feature>
<dbReference type="EMBL" id="ADKM02000075">
    <property type="protein sequence ID" value="EGC03134.1"/>
    <property type="molecule type" value="Genomic_DNA"/>
</dbReference>
<dbReference type="InterPro" id="IPR051673">
    <property type="entry name" value="SSDNA_exonuclease_RecJ"/>
</dbReference>
<dbReference type="GO" id="GO:0006281">
    <property type="term" value="P:DNA repair"/>
    <property type="evidence" value="ECO:0007669"/>
    <property type="project" value="InterPro"/>
</dbReference>
<dbReference type="PANTHER" id="PTHR30255:SF2">
    <property type="entry name" value="SINGLE-STRANDED-DNA-SPECIFIC EXONUCLEASE RECJ"/>
    <property type="match status" value="1"/>
</dbReference>